<evidence type="ECO:0000313" key="24">
    <source>
        <dbReference type="EMBL" id="KAK3183083.1"/>
    </source>
</evidence>
<evidence type="ECO:0000256" key="20">
    <source>
        <dbReference type="PIRSR" id="PIRSR600823-4"/>
    </source>
</evidence>
<evidence type="ECO:0000256" key="19">
    <source>
        <dbReference type="PIRSR" id="PIRSR600823-3"/>
    </source>
</evidence>
<name>A0AAD9ZIY8_9ROSI</name>
<dbReference type="PROSITE" id="PS00436">
    <property type="entry name" value="PEROXIDASE_2"/>
    <property type="match status" value="1"/>
</dbReference>
<dbReference type="GO" id="GO:0042744">
    <property type="term" value="P:hydrogen peroxide catabolic process"/>
    <property type="evidence" value="ECO:0007669"/>
    <property type="project" value="UniProtKB-KW"/>
</dbReference>
<feature type="binding site" description="axial binding residue" evidence="19">
    <location>
        <position position="214"/>
    </location>
    <ligand>
        <name>heme b</name>
        <dbReference type="ChEBI" id="CHEBI:60344"/>
    </ligand>
    <ligandPart>
        <name>Fe</name>
        <dbReference type="ChEBI" id="CHEBI:18248"/>
    </ligandPart>
</feature>
<keyword evidence="9 19" id="KW-0479">Metal-binding</keyword>
<dbReference type="EMBL" id="JANJYJ010000010">
    <property type="protein sequence ID" value="KAK3183083.1"/>
    <property type="molecule type" value="Genomic_DNA"/>
</dbReference>
<sequence>MSCNTSLPCTSTESSHLSCSMKNTKIFLIIVVLVLHGREILSDDGVLFLDYYKYKCPLAEEIVRRNVEIAVRKDPRMAASLLRLHFHDCFVMGCDASILLDSFGGIVSEKLAVTNVNSVRGFDVIDKIKYNLEEACPYTVSCADILALAARDAVVLRGGPTWEVSLGRRDSLKASFDGANIFIPSPNSSLETLIASFEQQGLDIGDLVTLSGSHTMGKARCLSFRQRAYEVSHEEYYDKYKRYRTFKRILRSICPETGRDDVLAPLDFVTPARFDNQYFINLVQGNGLLHSDNVLVSEDDEGEIIKLVRGYAADEDLFFASFVNSIIKMGNIRVLTGIHGEIRNKCRFVNIKDLL</sequence>
<evidence type="ECO:0000256" key="10">
    <source>
        <dbReference type="ARBA" id="ARBA00022729"/>
    </source>
</evidence>
<keyword evidence="7 22" id="KW-0575">Peroxidase</keyword>
<comment type="subcellular location">
    <subcellularLocation>
        <location evidence="3 22">Secreted</location>
    </subcellularLocation>
</comment>
<dbReference type="InterPro" id="IPR002016">
    <property type="entry name" value="Haem_peroxidase"/>
</dbReference>
<feature type="disulfide bond" evidence="21">
    <location>
        <begin position="89"/>
        <end position="94"/>
    </location>
</feature>
<evidence type="ECO:0000256" key="11">
    <source>
        <dbReference type="ARBA" id="ARBA00022837"/>
    </source>
</evidence>
<feature type="binding site" evidence="19">
    <location>
        <position position="95"/>
    </location>
    <ligand>
        <name>Ca(2+)</name>
        <dbReference type="ChEBI" id="CHEBI:29108"/>
        <label>1</label>
    </ligand>
</feature>
<evidence type="ECO:0000256" key="16">
    <source>
        <dbReference type="ARBA" id="ARBA00023324"/>
    </source>
</evidence>
<feature type="binding site" evidence="19">
    <location>
        <position position="215"/>
    </location>
    <ligand>
        <name>Ca(2+)</name>
        <dbReference type="ChEBI" id="CHEBI:29108"/>
        <label>2</label>
    </ligand>
</feature>
<keyword evidence="11 19" id="KW-0106">Calcium</keyword>
<dbReference type="InterPro" id="IPR010255">
    <property type="entry name" value="Haem_peroxidase_sf"/>
</dbReference>
<evidence type="ECO:0000256" key="6">
    <source>
        <dbReference type="ARBA" id="ARBA00022525"/>
    </source>
</evidence>
<dbReference type="InterPro" id="IPR019794">
    <property type="entry name" value="Peroxidases_AS"/>
</dbReference>
<evidence type="ECO:0000256" key="2">
    <source>
        <dbReference type="ARBA" id="ARBA00002322"/>
    </source>
</evidence>
<evidence type="ECO:0000256" key="17">
    <source>
        <dbReference type="PIRSR" id="PIRSR600823-1"/>
    </source>
</evidence>
<feature type="disulfide bond" evidence="21">
    <location>
        <begin position="56"/>
        <end position="136"/>
    </location>
</feature>
<feature type="binding site" evidence="19">
    <location>
        <position position="97"/>
    </location>
    <ligand>
        <name>Ca(2+)</name>
        <dbReference type="ChEBI" id="CHEBI:29108"/>
        <label>1</label>
    </ligand>
</feature>
<keyword evidence="12 22" id="KW-0560">Oxidoreductase</keyword>
<feature type="domain" description="Plant heme peroxidase family profile" evidence="23">
    <location>
        <begin position="46"/>
        <end position="350"/>
    </location>
</feature>
<dbReference type="InterPro" id="IPR019793">
    <property type="entry name" value="Peroxidases_heam-ligand_BS"/>
</dbReference>
<proteinExistence type="inferred from homology"/>
<keyword evidence="15" id="KW-0325">Glycoprotein</keyword>
<dbReference type="AlphaFoldDB" id="A0AAD9ZIY8"/>
<evidence type="ECO:0000256" key="5">
    <source>
        <dbReference type="ARBA" id="ARBA00012313"/>
    </source>
</evidence>
<evidence type="ECO:0000313" key="25">
    <source>
        <dbReference type="Proteomes" id="UP001281410"/>
    </source>
</evidence>
<dbReference type="GO" id="GO:0020037">
    <property type="term" value="F:heme binding"/>
    <property type="evidence" value="ECO:0007669"/>
    <property type="project" value="UniProtKB-UniRule"/>
</dbReference>
<feature type="binding site" evidence="19">
    <location>
        <position position="109"/>
    </location>
    <ligand>
        <name>Ca(2+)</name>
        <dbReference type="ChEBI" id="CHEBI:29108"/>
        <label>1</label>
    </ligand>
</feature>
<organism evidence="24 25">
    <name type="scientific">Dipteronia sinensis</name>
    <dbReference type="NCBI Taxonomy" id="43782"/>
    <lineage>
        <taxon>Eukaryota</taxon>
        <taxon>Viridiplantae</taxon>
        <taxon>Streptophyta</taxon>
        <taxon>Embryophyta</taxon>
        <taxon>Tracheophyta</taxon>
        <taxon>Spermatophyta</taxon>
        <taxon>Magnoliopsida</taxon>
        <taxon>eudicotyledons</taxon>
        <taxon>Gunneridae</taxon>
        <taxon>Pentapetalae</taxon>
        <taxon>rosids</taxon>
        <taxon>malvids</taxon>
        <taxon>Sapindales</taxon>
        <taxon>Sapindaceae</taxon>
        <taxon>Hippocastanoideae</taxon>
        <taxon>Acereae</taxon>
        <taxon>Dipteronia</taxon>
    </lineage>
</organism>
<dbReference type="EC" id="1.11.1.7" evidence="5 22"/>
<dbReference type="FunFam" id="1.10.420.10:FF:000001">
    <property type="entry name" value="Peroxidase"/>
    <property type="match status" value="1"/>
</dbReference>
<feature type="binding site" evidence="19">
    <location>
        <position position="93"/>
    </location>
    <ligand>
        <name>Ca(2+)</name>
        <dbReference type="ChEBI" id="CHEBI:29108"/>
        <label>1</label>
    </ligand>
</feature>
<evidence type="ECO:0000256" key="18">
    <source>
        <dbReference type="PIRSR" id="PIRSR600823-2"/>
    </source>
</evidence>
<dbReference type="GO" id="GO:0140825">
    <property type="term" value="F:lactoperoxidase activity"/>
    <property type="evidence" value="ECO:0007669"/>
    <property type="project" value="UniProtKB-EC"/>
</dbReference>
<feature type="binding site" evidence="18">
    <location>
        <position position="184"/>
    </location>
    <ligand>
        <name>substrate</name>
    </ligand>
</feature>
<keyword evidence="6 22" id="KW-0964">Secreted</keyword>
<feature type="binding site" evidence="19">
    <location>
        <position position="91"/>
    </location>
    <ligand>
        <name>Ca(2+)</name>
        <dbReference type="ChEBI" id="CHEBI:29108"/>
        <label>1</label>
    </ligand>
</feature>
<evidence type="ECO:0000256" key="21">
    <source>
        <dbReference type="PIRSR" id="PIRSR600823-5"/>
    </source>
</evidence>
<feature type="binding site" evidence="19">
    <location>
        <position position="270"/>
    </location>
    <ligand>
        <name>Ca(2+)</name>
        <dbReference type="ChEBI" id="CHEBI:29108"/>
        <label>2</label>
    </ligand>
</feature>
<dbReference type="PROSITE" id="PS00435">
    <property type="entry name" value="PEROXIDASE_1"/>
    <property type="match status" value="1"/>
</dbReference>
<feature type="disulfide bond" evidence="21">
    <location>
        <begin position="221"/>
        <end position="254"/>
    </location>
</feature>
<gene>
    <name evidence="24" type="ORF">Dsin_030369</name>
</gene>
<evidence type="ECO:0000256" key="7">
    <source>
        <dbReference type="ARBA" id="ARBA00022559"/>
    </source>
</evidence>
<dbReference type="CDD" id="cd00693">
    <property type="entry name" value="secretory_peroxidase"/>
    <property type="match status" value="1"/>
</dbReference>
<evidence type="ECO:0000256" key="1">
    <source>
        <dbReference type="ARBA" id="ARBA00000189"/>
    </source>
</evidence>
<dbReference type="InterPro" id="IPR000823">
    <property type="entry name" value="Peroxidase_pln"/>
</dbReference>
<keyword evidence="25" id="KW-1185">Reference proteome</keyword>
<dbReference type="Proteomes" id="UP001281410">
    <property type="component" value="Unassembled WGS sequence"/>
</dbReference>
<evidence type="ECO:0000256" key="8">
    <source>
        <dbReference type="ARBA" id="ARBA00022617"/>
    </source>
</evidence>
<dbReference type="GO" id="GO:0006979">
    <property type="term" value="P:response to oxidative stress"/>
    <property type="evidence" value="ECO:0007669"/>
    <property type="project" value="UniProtKB-UniRule"/>
</dbReference>
<keyword evidence="10" id="KW-0732">Signal</keyword>
<evidence type="ECO:0000256" key="9">
    <source>
        <dbReference type="ARBA" id="ARBA00022723"/>
    </source>
</evidence>
<evidence type="ECO:0000256" key="14">
    <source>
        <dbReference type="ARBA" id="ARBA00023157"/>
    </source>
</evidence>
<comment type="function">
    <text evidence="2">Removal of H(2)O(2), oxidation of toxic reductants, biosynthesis and degradation of lignin, suberization, auxin catabolism, response to environmental stresses such as wounding, pathogen attack and oxidative stress. These functions might be dependent on each isozyme/isoform in each plant tissue.</text>
</comment>
<dbReference type="GO" id="GO:0046872">
    <property type="term" value="F:metal ion binding"/>
    <property type="evidence" value="ECO:0007669"/>
    <property type="project" value="UniProtKB-UniRule"/>
</dbReference>
<keyword evidence="13 19" id="KW-0408">Iron</keyword>
<comment type="catalytic activity">
    <reaction evidence="1 22">
        <text>2 a phenolic donor + H2O2 = 2 a phenolic radical donor + 2 H2O</text>
        <dbReference type="Rhea" id="RHEA:56136"/>
        <dbReference type="ChEBI" id="CHEBI:15377"/>
        <dbReference type="ChEBI" id="CHEBI:16240"/>
        <dbReference type="ChEBI" id="CHEBI:139520"/>
        <dbReference type="ChEBI" id="CHEBI:139521"/>
        <dbReference type="EC" id="1.11.1.7"/>
    </reaction>
</comment>
<evidence type="ECO:0000256" key="22">
    <source>
        <dbReference type="RuleBase" id="RU362060"/>
    </source>
</evidence>
<dbReference type="PRINTS" id="PR00458">
    <property type="entry name" value="PEROXIDASE"/>
</dbReference>
<comment type="caution">
    <text evidence="24">The sequence shown here is derived from an EMBL/GenBank/DDBJ whole genome shotgun (WGS) entry which is preliminary data.</text>
</comment>
<comment type="cofactor">
    <cofactor evidence="19 22">
        <name>heme b</name>
        <dbReference type="ChEBI" id="CHEBI:60344"/>
    </cofactor>
    <text evidence="19 22">Binds 1 heme b (iron(II)-protoporphyrin IX) group per subunit.</text>
</comment>
<keyword evidence="8 22" id="KW-0349">Heme</keyword>
<dbReference type="InterPro" id="IPR033905">
    <property type="entry name" value="Secretory_peroxidase"/>
</dbReference>
<dbReference type="Gene3D" id="1.10.520.10">
    <property type="match status" value="1"/>
</dbReference>
<dbReference type="Pfam" id="PF00141">
    <property type="entry name" value="peroxidase"/>
    <property type="match status" value="1"/>
</dbReference>
<feature type="binding site" evidence="19">
    <location>
        <position position="267"/>
    </location>
    <ligand>
        <name>Ca(2+)</name>
        <dbReference type="ChEBI" id="CHEBI:29108"/>
        <label>2</label>
    </ligand>
</feature>
<comment type="similarity">
    <text evidence="22">Belongs to the peroxidase family. Classical plant (class III) peroxidase subfamily.</text>
</comment>
<feature type="binding site" evidence="19">
    <location>
        <position position="275"/>
    </location>
    <ligand>
        <name>Ca(2+)</name>
        <dbReference type="ChEBI" id="CHEBI:29108"/>
        <label>2</label>
    </ligand>
</feature>
<evidence type="ECO:0000259" key="23">
    <source>
        <dbReference type="PROSITE" id="PS50873"/>
    </source>
</evidence>
<dbReference type="PANTHER" id="PTHR31388">
    <property type="entry name" value="PEROXIDASE 72-RELATED"/>
    <property type="match status" value="1"/>
</dbReference>
<feature type="site" description="Transition state stabilizer" evidence="20">
    <location>
        <position position="83"/>
    </location>
</feature>
<dbReference type="FunFam" id="1.10.520.10:FF:000006">
    <property type="entry name" value="Peroxidase"/>
    <property type="match status" value="1"/>
</dbReference>
<feature type="disulfide bond" evidence="21">
    <location>
        <begin position="142"/>
        <end position="346"/>
    </location>
</feature>
<accession>A0AAD9ZIY8</accession>
<comment type="cofactor">
    <cofactor evidence="19 22">
        <name>Ca(2+)</name>
        <dbReference type="ChEBI" id="CHEBI:29108"/>
    </cofactor>
    <text evidence="19 22">Binds 2 calcium ions per subunit.</text>
</comment>
<protein>
    <recommendedName>
        <fullName evidence="5 22">Peroxidase</fullName>
        <ecNumber evidence="5 22">1.11.1.7</ecNumber>
    </recommendedName>
</protein>
<dbReference type="PROSITE" id="PS50873">
    <property type="entry name" value="PEROXIDASE_4"/>
    <property type="match status" value="1"/>
</dbReference>
<keyword evidence="16 22" id="KW-0376">Hydrogen peroxide</keyword>
<dbReference type="PRINTS" id="PR00461">
    <property type="entry name" value="PLPEROXIDASE"/>
</dbReference>
<evidence type="ECO:0000256" key="4">
    <source>
        <dbReference type="ARBA" id="ARBA00006873"/>
    </source>
</evidence>
<comment type="similarity">
    <text evidence="4">Belongs to the peroxidase family. Ascorbate peroxidase subfamily.</text>
</comment>
<dbReference type="GO" id="GO:0005576">
    <property type="term" value="C:extracellular region"/>
    <property type="evidence" value="ECO:0007669"/>
    <property type="project" value="UniProtKB-SubCell"/>
</dbReference>
<reference evidence="24" key="1">
    <citation type="journal article" date="2023" name="Plant J.">
        <title>Genome sequences and population genomics provide insights into the demographic history, inbreeding, and mutation load of two 'living fossil' tree species of Dipteronia.</title>
        <authorList>
            <person name="Feng Y."/>
            <person name="Comes H.P."/>
            <person name="Chen J."/>
            <person name="Zhu S."/>
            <person name="Lu R."/>
            <person name="Zhang X."/>
            <person name="Li P."/>
            <person name="Qiu J."/>
            <person name="Olsen K.M."/>
            <person name="Qiu Y."/>
        </authorList>
    </citation>
    <scope>NUCLEOTIDE SEQUENCE</scope>
    <source>
        <strain evidence="24">NBL</strain>
    </source>
</reference>
<keyword evidence="14 21" id="KW-1015">Disulfide bond</keyword>
<evidence type="ECO:0000256" key="12">
    <source>
        <dbReference type="ARBA" id="ARBA00023002"/>
    </source>
</evidence>
<evidence type="ECO:0000256" key="13">
    <source>
        <dbReference type="ARBA" id="ARBA00023004"/>
    </source>
</evidence>
<dbReference type="PANTHER" id="PTHR31388:SF152">
    <property type="entry name" value="PEROXIDASE 20"/>
    <property type="match status" value="1"/>
</dbReference>
<evidence type="ECO:0000256" key="3">
    <source>
        <dbReference type="ARBA" id="ARBA00004613"/>
    </source>
</evidence>
<evidence type="ECO:0000256" key="15">
    <source>
        <dbReference type="ARBA" id="ARBA00023180"/>
    </source>
</evidence>
<feature type="binding site" evidence="19">
    <location>
        <position position="88"/>
    </location>
    <ligand>
        <name>Ca(2+)</name>
        <dbReference type="ChEBI" id="CHEBI:29108"/>
        <label>1</label>
    </ligand>
</feature>
<dbReference type="Gene3D" id="1.10.420.10">
    <property type="entry name" value="Peroxidase, domain 2"/>
    <property type="match status" value="1"/>
</dbReference>
<dbReference type="SUPFAM" id="SSF48113">
    <property type="entry name" value="Heme-dependent peroxidases"/>
    <property type="match status" value="1"/>
</dbReference>
<feature type="active site" description="Proton acceptor" evidence="17">
    <location>
        <position position="87"/>
    </location>
</feature>